<dbReference type="GO" id="GO:0003676">
    <property type="term" value="F:nucleic acid binding"/>
    <property type="evidence" value="ECO:0007669"/>
    <property type="project" value="InterPro"/>
</dbReference>
<organism evidence="1 2">
    <name type="scientific">Lithospermum erythrorhizon</name>
    <name type="common">Purple gromwell</name>
    <name type="synonym">Lithospermum officinale var. erythrorhizon</name>
    <dbReference type="NCBI Taxonomy" id="34254"/>
    <lineage>
        <taxon>Eukaryota</taxon>
        <taxon>Viridiplantae</taxon>
        <taxon>Streptophyta</taxon>
        <taxon>Embryophyta</taxon>
        <taxon>Tracheophyta</taxon>
        <taxon>Spermatophyta</taxon>
        <taxon>Magnoliopsida</taxon>
        <taxon>eudicotyledons</taxon>
        <taxon>Gunneridae</taxon>
        <taxon>Pentapetalae</taxon>
        <taxon>asterids</taxon>
        <taxon>lamiids</taxon>
        <taxon>Boraginales</taxon>
        <taxon>Boraginaceae</taxon>
        <taxon>Boraginoideae</taxon>
        <taxon>Lithospermeae</taxon>
        <taxon>Lithospermum</taxon>
    </lineage>
</organism>
<proteinExistence type="predicted"/>
<comment type="caution">
    <text evidence="1">The sequence shown here is derived from an EMBL/GenBank/DDBJ whole genome shotgun (WGS) entry which is preliminary data.</text>
</comment>
<evidence type="ECO:0000313" key="2">
    <source>
        <dbReference type="Proteomes" id="UP001454036"/>
    </source>
</evidence>
<dbReference type="AlphaFoldDB" id="A0AAV3PSM0"/>
<dbReference type="Gene3D" id="3.30.420.10">
    <property type="entry name" value="Ribonuclease H-like superfamily/Ribonuclease H"/>
    <property type="match status" value="1"/>
</dbReference>
<evidence type="ECO:0000313" key="1">
    <source>
        <dbReference type="EMBL" id="GAA0154283.1"/>
    </source>
</evidence>
<name>A0AAV3PSM0_LITER</name>
<dbReference type="EMBL" id="BAABME010002361">
    <property type="protein sequence ID" value="GAA0154283.1"/>
    <property type="molecule type" value="Genomic_DNA"/>
</dbReference>
<dbReference type="Proteomes" id="UP001454036">
    <property type="component" value="Unassembled WGS sequence"/>
</dbReference>
<gene>
    <name evidence="1" type="ORF">LIER_12312</name>
</gene>
<protein>
    <recommendedName>
        <fullName evidence="3">Transposase</fullName>
    </recommendedName>
</protein>
<dbReference type="InterPro" id="IPR012337">
    <property type="entry name" value="RNaseH-like_sf"/>
</dbReference>
<sequence length="142" mass="16402">MGYYMALNRHGCSGPRKEMRLMPETCKHSEPTPSSKWVPWILVTDNGIQFKSGRMEDLPTELDIHHRTASVFYPQANYEVEGDPLQPALRIRRPATGKDLRGDARVTYYDELANEQGMRLSLDLLEEKRTVLAVKMARKYYV</sequence>
<dbReference type="SUPFAM" id="SSF53098">
    <property type="entry name" value="Ribonuclease H-like"/>
    <property type="match status" value="1"/>
</dbReference>
<evidence type="ECO:0008006" key="3">
    <source>
        <dbReference type="Google" id="ProtNLM"/>
    </source>
</evidence>
<reference evidence="1 2" key="1">
    <citation type="submission" date="2024-01" db="EMBL/GenBank/DDBJ databases">
        <title>The complete chloroplast genome sequence of Lithospermum erythrorhizon: insights into the phylogenetic relationship among Boraginaceae species and the maternal lineages of purple gromwells.</title>
        <authorList>
            <person name="Okada T."/>
            <person name="Watanabe K."/>
        </authorList>
    </citation>
    <scope>NUCLEOTIDE SEQUENCE [LARGE SCALE GENOMIC DNA]</scope>
</reference>
<dbReference type="InterPro" id="IPR036397">
    <property type="entry name" value="RNaseH_sf"/>
</dbReference>
<keyword evidence="2" id="KW-1185">Reference proteome</keyword>
<accession>A0AAV3PSM0</accession>